<evidence type="ECO:0000259" key="1">
    <source>
        <dbReference type="Pfam" id="PF02698"/>
    </source>
</evidence>
<keyword evidence="3" id="KW-1185">Reference proteome</keyword>
<gene>
    <name evidence="2" type="ORF">H8911_06660</name>
</gene>
<comment type="caution">
    <text evidence="2">The sequence shown here is derived from an EMBL/GenBank/DDBJ whole genome shotgun (WGS) entry which is preliminary data.</text>
</comment>
<dbReference type="EMBL" id="JACRWH010000023">
    <property type="protein sequence ID" value="MBC6012417.1"/>
    <property type="molecule type" value="Genomic_DNA"/>
</dbReference>
<dbReference type="Gene3D" id="3.40.50.620">
    <property type="entry name" value="HUPs"/>
    <property type="match status" value="1"/>
</dbReference>
<dbReference type="PANTHER" id="PTHR30336">
    <property type="entry name" value="INNER MEMBRANE PROTEIN, PROBABLE PERMEASE"/>
    <property type="match status" value="1"/>
</dbReference>
<proteinExistence type="predicted"/>
<evidence type="ECO:0000313" key="2">
    <source>
        <dbReference type="EMBL" id="MBC6012417.1"/>
    </source>
</evidence>
<evidence type="ECO:0000313" key="3">
    <source>
        <dbReference type="Proteomes" id="UP000649075"/>
    </source>
</evidence>
<feature type="domain" description="DUF218" evidence="1">
    <location>
        <begin position="48"/>
        <end position="141"/>
    </location>
</feature>
<reference evidence="2 3" key="1">
    <citation type="submission" date="2020-08" db="EMBL/GenBank/DDBJ databases">
        <authorList>
            <person name="Liu C."/>
            <person name="Sun Q."/>
        </authorList>
    </citation>
    <scope>NUCLEOTIDE SEQUENCE [LARGE SCALE GENOMIC DNA]</scope>
    <source>
        <strain evidence="2 3">L34</strain>
    </source>
</reference>
<dbReference type="RefSeq" id="WP_117926613.1">
    <property type="nucleotide sequence ID" value="NZ_JACRWH010000023.1"/>
</dbReference>
<dbReference type="PANTHER" id="PTHR30336:SF20">
    <property type="entry name" value="DUF218 DOMAIN-CONTAINING PROTEIN"/>
    <property type="match status" value="1"/>
</dbReference>
<dbReference type="InterPro" id="IPR014729">
    <property type="entry name" value="Rossmann-like_a/b/a_fold"/>
</dbReference>
<dbReference type="InterPro" id="IPR051599">
    <property type="entry name" value="Cell_Envelope_Assoc"/>
</dbReference>
<protein>
    <submittedName>
        <fullName evidence="2">YdcF family protein</fullName>
    </submittedName>
</protein>
<dbReference type="Pfam" id="PF02698">
    <property type="entry name" value="DUF218"/>
    <property type="match status" value="1"/>
</dbReference>
<dbReference type="InterPro" id="IPR003848">
    <property type="entry name" value="DUF218"/>
</dbReference>
<name>A0ABR7KJ06_9FIRM</name>
<organism evidence="2 3">
    <name type="scientific">Holdemanella hominis</name>
    <dbReference type="NCBI Taxonomy" id="2764327"/>
    <lineage>
        <taxon>Bacteria</taxon>
        <taxon>Bacillati</taxon>
        <taxon>Bacillota</taxon>
        <taxon>Erysipelotrichia</taxon>
        <taxon>Erysipelotrichales</taxon>
        <taxon>Erysipelotrichaceae</taxon>
        <taxon>Holdemanella</taxon>
    </lineage>
</organism>
<dbReference type="CDD" id="cd06259">
    <property type="entry name" value="YdcF-like"/>
    <property type="match status" value="1"/>
</dbReference>
<sequence length="180" mass="20953">MIVSICILILLVCIYIYFFPFIPKRKKHYTYALLLGCPAHDDGSMSSSQIKRCNLAIDMYKKGLYGTLIISGSNVKNEYVEAEVMNTYIRKRVEIPTILETHARNTFENFKLSKKYIQEQDVLILASQTHAKRACAIAKQFFSDYGCAWFKDLKPKHIIREIVSRILYIKIEILKKLGRY</sequence>
<accession>A0ABR7KJ06</accession>
<dbReference type="Proteomes" id="UP000649075">
    <property type="component" value="Unassembled WGS sequence"/>
</dbReference>